<dbReference type="Gene3D" id="3.40.190.150">
    <property type="entry name" value="Bordetella uptake gene, domain 1"/>
    <property type="match status" value="1"/>
</dbReference>
<feature type="signal peptide" evidence="2">
    <location>
        <begin position="1"/>
        <end position="32"/>
    </location>
</feature>
<evidence type="ECO:0000313" key="3">
    <source>
        <dbReference type="EMBL" id="RAI56246.1"/>
    </source>
</evidence>
<dbReference type="Proteomes" id="UP000249065">
    <property type="component" value="Unassembled WGS sequence"/>
</dbReference>
<keyword evidence="2" id="KW-0732">Signal</keyword>
<accession>A0A327M113</accession>
<feature type="chain" id="PRO_5016234621" evidence="2">
    <location>
        <begin position="33"/>
        <end position="335"/>
    </location>
</feature>
<dbReference type="PANTHER" id="PTHR42928:SF5">
    <property type="entry name" value="BLR1237 PROTEIN"/>
    <property type="match status" value="1"/>
</dbReference>
<evidence type="ECO:0000313" key="4">
    <source>
        <dbReference type="Proteomes" id="UP000249065"/>
    </source>
</evidence>
<dbReference type="OrthoDB" id="7255654at2"/>
<gene>
    <name evidence="3" type="ORF">DOO78_21780</name>
</gene>
<comment type="similarity">
    <text evidence="1">Belongs to the UPF0065 (bug) family.</text>
</comment>
<protein>
    <submittedName>
        <fullName evidence="3">Tripartite tricarboxylate transporter substrate binding protein</fullName>
    </submittedName>
</protein>
<dbReference type="RefSeq" id="WP_111471991.1">
    <property type="nucleotide sequence ID" value="NZ_QLIX01000024.1"/>
</dbReference>
<dbReference type="PIRSF" id="PIRSF017082">
    <property type="entry name" value="YflP"/>
    <property type="match status" value="1"/>
</dbReference>
<comment type="caution">
    <text evidence="3">The sequence shown here is derived from an EMBL/GenBank/DDBJ whole genome shotgun (WGS) entry which is preliminary data.</text>
</comment>
<dbReference type="SUPFAM" id="SSF53850">
    <property type="entry name" value="Periplasmic binding protein-like II"/>
    <property type="match status" value="1"/>
</dbReference>
<dbReference type="Pfam" id="PF03401">
    <property type="entry name" value="TctC"/>
    <property type="match status" value="1"/>
</dbReference>
<reference evidence="4" key="1">
    <citation type="submission" date="2018-06" db="EMBL/GenBank/DDBJ databases">
        <authorList>
            <person name="Khan S.A."/>
        </authorList>
    </citation>
    <scope>NUCLEOTIDE SEQUENCE [LARGE SCALE GENOMIC DNA]</scope>
    <source>
        <strain evidence="4">DB-1506</strain>
    </source>
</reference>
<evidence type="ECO:0000256" key="1">
    <source>
        <dbReference type="ARBA" id="ARBA00006987"/>
    </source>
</evidence>
<proteinExistence type="inferred from homology"/>
<sequence length="335" mass="34198">MPAPLHPLLAHPRLARRALLAAPLILAGPARAAAPSAWPTRPLRWIVNFPPGGAADTLSRALGESIGLSLGQPIVIENRPGAGGMLGADLLAKAPGDAHLVMMSSAASHGIGPVLYPNPPYDPLRDFTHLGLVGSFASVLVVNPGVPAQGLAEFLALARGRPGGLAYGTGGNGTMNHLVGQLLARAAGVELTHVPYRGSAPALADAIGGQIPAVMESLPIALPHLRAGRLRPLGTSEAGRDAATPEVPSFTEAGFPAARSTNWFGFSAAAGLPPEIGARWVAAIRAALQDPALRARFAGLGVVPGPMDPAAYTALIAGELERWRGVIEAAGVKPD</sequence>
<organism evidence="3 4">
    <name type="scientific">Roseicella frigidaeris</name>
    <dbReference type="NCBI Taxonomy" id="2230885"/>
    <lineage>
        <taxon>Bacteria</taxon>
        <taxon>Pseudomonadati</taxon>
        <taxon>Pseudomonadota</taxon>
        <taxon>Alphaproteobacteria</taxon>
        <taxon>Acetobacterales</taxon>
        <taxon>Roseomonadaceae</taxon>
        <taxon>Roseicella</taxon>
    </lineage>
</organism>
<dbReference type="InterPro" id="IPR042100">
    <property type="entry name" value="Bug_dom1"/>
</dbReference>
<dbReference type="AlphaFoldDB" id="A0A327M113"/>
<dbReference type="Gene3D" id="3.40.190.10">
    <property type="entry name" value="Periplasmic binding protein-like II"/>
    <property type="match status" value="1"/>
</dbReference>
<keyword evidence="4" id="KW-1185">Reference proteome</keyword>
<dbReference type="InterPro" id="IPR005064">
    <property type="entry name" value="BUG"/>
</dbReference>
<name>A0A327M113_9PROT</name>
<dbReference type="EMBL" id="QLIX01000024">
    <property type="protein sequence ID" value="RAI56246.1"/>
    <property type="molecule type" value="Genomic_DNA"/>
</dbReference>
<dbReference type="CDD" id="cd13578">
    <property type="entry name" value="PBP2_Bug27"/>
    <property type="match status" value="1"/>
</dbReference>
<evidence type="ECO:0000256" key="2">
    <source>
        <dbReference type="SAM" id="SignalP"/>
    </source>
</evidence>
<dbReference type="PANTHER" id="PTHR42928">
    <property type="entry name" value="TRICARBOXYLATE-BINDING PROTEIN"/>
    <property type="match status" value="1"/>
</dbReference>